<dbReference type="EMBL" id="JANFNH010000088">
    <property type="protein sequence ID" value="MCQ4046690.1"/>
    <property type="molecule type" value="Genomic_DNA"/>
</dbReference>
<feature type="non-terminal residue" evidence="2">
    <location>
        <position position="130"/>
    </location>
</feature>
<reference evidence="2 3" key="1">
    <citation type="submission" date="2022-06" db="EMBL/GenBank/DDBJ databases">
        <title>Draft genome sequence of type strain Streptomyces rubrisoli DSM 42083.</title>
        <authorList>
            <person name="Duangmal K."/>
            <person name="Klaysubun C."/>
        </authorList>
    </citation>
    <scope>NUCLEOTIDE SEQUENCE [LARGE SCALE GENOMIC DNA]</scope>
    <source>
        <strain evidence="2 3">DSM 42083</strain>
    </source>
</reference>
<feature type="compositionally biased region" description="Low complexity" evidence="1">
    <location>
        <begin position="97"/>
        <end position="112"/>
    </location>
</feature>
<sequence>MSTEIVIELTPREAADGVTRVVSLPSGPRTLRIPPCRDGSLVRVTDEGRQVPLRIRVTAAGAASATRPRRPAALLVLGALAVMLAAVASCDRGSGNDAADPLPAASSSYDPTGGAGDDPTPSPTPTPTDT</sequence>
<feature type="region of interest" description="Disordered" evidence="1">
    <location>
        <begin position="91"/>
        <end position="130"/>
    </location>
</feature>
<gene>
    <name evidence="2" type="ORF">NON19_32720</name>
</gene>
<organism evidence="2 3">
    <name type="scientific">Streptantibioticus rubrisoli</name>
    <dbReference type="NCBI Taxonomy" id="1387313"/>
    <lineage>
        <taxon>Bacteria</taxon>
        <taxon>Bacillati</taxon>
        <taxon>Actinomycetota</taxon>
        <taxon>Actinomycetes</taxon>
        <taxon>Kitasatosporales</taxon>
        <taxon>Streptomycetaceae</taxon>
        <taxon>Streptantibioticus</taxon>
    </lineage>
</organism>
<accession>A0ABT1PMU6</accession>
<protein>
    <submittedName>
        <fullName evidence="2">Uncharacterized protein</fullName>
    </submittedName>
</protein>
<evidence type="ECO:0000256" key="1">
    <source>
        <dbReference type="SAM" id="MobiDB-lite"/>
    </source>
</evidence>
<dbReference type="Proteomes" id="UP001206206">
    <property type="component" value="Unassembled WGS sequence"/>
</dbReference>
<proteinExistence type="predicted"/>
<evidence type="ECO:0000313" key="2">
    <source>
        <dbReference type="EMBL" id="MCQ4046690.1"/>
    </source>
</evidence>
<feature type="compositionally biased region" description="Pro residues" evidence="1">
    <location>
        <begin position="120"/>
        <end position="130"/>
    </location>
</feature>
<evidence type="ECO:0000313" key="3">
    <source>
        <dbReference type="Proteomes" id="UP001206206"/>
    </source>
</evidence>
<keyword evidence="3" id="KW-1185">Reference proteome</keyword>
<name>A0ABT1PMU6_9ACTN</name>
<comment type="caution">
    <text evidence="2">The sequence shown here is derived from an EMBL/GenBank/DDBJ whole genome shotgun (WGS) entry which is preliminary data.</text>
</comment>